<dbReference type="SUPFAM" id="SSF57850">
    <property type="entry name" value="RING/U-box"/>
    <property type="match status" value="2"/>
</dbReference>
<keyword evidence="6" id="KW-0677">Repeat</keyword>
<dbReference type="PROSITE" id="PS00518">
    <property type="entry name" value="ZF_RING_1"/>
    <property type="match status" value="1"/>
</dbReference>
<dbReference type="Pfam" id="PF22605">
    <property type="entry name" value="IBR_2"/>
    <property type="match status" value="1"/>
</dbReference>
<keyword evidence="5" id="KW-0479">Metal-binding</keyword>
<dbReference type="GO" id="GO:0008270">
    <property type="term" value="F:zinc ion binding"/>
    <property type="evidence" value="ECO:0007669"/>
    <property type="project" value="UniProtKB-KW"/>
</dbReference>
<dbReference type="EMBL" id="JADOXO010000005">
    <property type="protein sequence ID" value="KAF9821242.1"/>
    <property type="molecule type" value="Genomic_DNA"/>
</dbReference>
<dbReference type="EC" id="2.3.2.31" evidence="3"/>
<dbReference type="SMART" id="SM00184">
    <property type="entry name" value="RING"/>
    <property type="match status" value="1"/>
</dbReference>
<keyword evidence="7 10" id="KW-0863">Zinc-finger</keyword>
<dbReference type="InterPro" id="IPR001841">
    <property type="entry name" value="Znf_RING"/>
</dbReference>
<reference evidence="14" key="1">
    <citation type="submission" date="2020-11" db="EMBL/GenBank/DDBJ databases">
        <authorList>
            <person name="Koelle M."/>
            <person name="Horta M.A.C."/>
            <person name="Nowrousian M."/>
            <person name="Ohm R.A."/>
            <person name="Benz P."/>
            <person name="Pilgard A."/>
        </authorList>
    </citation>
    <scope>NUCLEOTIDE SEQUENCE</scope>
    <source>
        <strain evidence="14">FPRL280</strain>
    </source>
</reference>
<evidence type="ECO:0000256" key="5">
    <source>
        <dbReference type="ARBA" id="ARBA00022723"/>
    </source>
</evidence>
<dbReference type="Proteomes" id="UP000639403">
    <property type="component" value="Unassembled WGS sequence"/>
</dbReference>
<keyword evidence="11" id="KW-0175">Coiled coil</keyword>
<dbReference type="InterPro" id="IPR054694">
    <property type="entry name" value="Parkin-like_IBR"/>
</dbReference>
<evidence type="ECO:0000256" key="3">
    <source>
        <dbReference type="ARBA" id="ARBA00012251"/>
    </source>
</evidence>
<gene>
    <name evidence="14" type="ORF">IEO21_00850</name>
</gene>
<keyword evidence="9" id="KW-0862">Zinc</keyword>
<organism evidence="14 15">
    <name type="scientific">Rhodonia placenta</name>
    <dbReference type="NCBI Taxonomy" id="104341"/>
    <lineage>
        <taxon>Eukaryota</taxon>
        <taxon>Fungi</taxon>
        <taxon>Dikarya</taxon>
        <taxon>Basidiomycota</taxon>
        <taxon>Agaricomycotina</taxon>
        <taxon>Agaricomycetes</taxon>
        <taxon>Polyporales</taxon>
        <taxon>Adustoporiaceae</taxon>
        <taxon>Rhodonia</taxon>
    </lineage>
</organism>
<keyword evidence="8" id="KW-0833">Ubl conjugation pathway</keyword>
<dbReference type="Gene3D" id="1.20.120.1750">
    <property type="match status" value="1"/>
</dbReference>
<dbReference type="GO" id="GO:0061630">
    <property type="term" value="F:ubiquitin protein ligase activity"/>
    <property type="evidence" value="ECO:0007669"/>
    <property type="project" value="UniProtKB-EC"/>
</dbReference>
<evidence type="ECO:0000256" key="10">
    <source>
        <dbReference type="PROSITE-ProRule" id="PRU00175"/>
    </source>
</evidence>
<evidence type="ECO:0000313" key="15">
    <source>
        <dbReference type="Proteomes" id="UP000639403"/>
    </source>
</evidence>
<dbReference type="AlphaFoldDB" id="A0A8H7U6U3"/>
<dbReference type="InterPro" id="IPR013083">
    <property type="entry name" value="Znf_RING/FYVE/PHD"/>
</dbReference>
<name>A0A8H7U6U3_9APHY</name>
<comment type="pathway">
    <text evidence="2">Protein modification; protein ubiquitination.</text>
</comment>
<dbReference type="PANTHER" id="PTHR11685">
    <property type="entry name" value="RBR FAMILY RING FINGER AND IBR DOMAIN-CONTAINING"/>
    <property type="match status" value="1"/>
</dbReference>
<dbReference type="PROSITE" id="PS51873">
    <property type="entry name" value="TRIAD"/>
    <property type="match status" value="1"/>
</dbReference>
<evidence type="ECO:0000256" key="11">
    <source>
        <dbReference type="SAM" id="Coils"/>
    </source>
</evidence>
<proteinExistence type="predicted"/>
<dbReference type="PROSITE" id="PS50089">
    <property type="entry name" value="ZF_RING_2"/>
    <property type="match status" value="1"/>
</dbReference>
<comment type="catalytic activity">
    <reaction evidence="1">
        <text>[E2 ubiquitin-conjugating enzyme]-S-ubiquitinyl-L-cysteine + [acceptor protein]-L-lysine = [E2 ubiquitin-conjugating enzyme]-L-cysteine + [acceptor protein]-N(6)-ubiquitinyl-L-lysine.</text>
        <dbReference type="EC" id="2.3.2.31"/>
    </reaction>
</comment>
<reference evidence="14" key="2">
    <citation type="journal article" name="Front. Microbiol.">
        <title>Degradative Capacity of Two Strains of Rhodonia placenta: From Phenotype to Genotype.</title>
        <authorList>
            <person name="Kolle M."/>
            <person name="Horta M.A.C."/>
            <person name="Nowrousian M."/>
            <person name="Ohm R.A."/>
            <person name="Benz J.P."/>
            <person name="Pilgard A."/>
        </authorList>
    </citation>
    <scope>NUCLEOTIDE SEQUENCE</scope>
    <source>
        <strain evidence="14">FPRL280</strain>
    </source>
</reference>
<evidence type="ECO:0000256" key="7">
    <source>
        <dbReference type="ARBA" id="ARBA00022771"/>
    </source>
</evidence>
<dbReference type="InterPro" id="IPR017907">
    <property type="entry name" value="Znf_RING_CS"/>
</dbReference>
<keyword evidence="4" id="KW-0808">Transferase</keyword>
<evidence type="ECO:0000256" key="2">
    <source>
        <dbReference type="ARBA" id="ARBA00004906"/>
    </source>
</evidence>
<evidence type="ECO:0000256" key="6">
    <source>
        <dbReference type="ARBA" id="ARBA00022737"/>
    </source>
</evidence>
<feature type="domain" description="RING-type" evidence="13">
    <location>
        <begin position="192"/>
        <end position="378"/>
    </location>
</feature>
<evidence type="ECO:0000259" key="12">
    <source>
        <dbReference type="PROSITE" id="PS50089"/>
    </source>
</evidence>
<accession>A0A8H7U6U3</accession>
<evidence type="ECO:0000256" key="1">
    <source>
        <dbReference type="ARBA" id="ARBA00001798"/>
    </source>
</evidence>
<evidence type="ECO:0000256" key="9">
    <source>
        <dbReference type="ARBA" id="ARBA00022833"/>
    </source>
</evidence>
<evidence type="ECO:0000313" key="14">
    <source>
        <dbReference type="EMBL" id="KAF9821242.1"/>
    </source>
</evidence>
<dbReference type="CDD" id="cd22584">
    <property type="entry name" value="Rcat_RBR_unk"/>
    <property type="match status" value="1"/>
</dbReference>
<feature type="domain" description="RING-type" evidence="12">
    <location>
        <begin position="196"/>
        <end position="243"/>
    </location>
</feature>
<dbReference type="GO" id="GO:0016567">
    <property type="term" value="P:protein ubiquitination"/>
    <property type="evidence" value="ECO:0007669"/>
    <property type="project" value="InterPro"/>
</dbReference>
<evidence type="ECO:0000256" key="8">
    <source>
        <dbReference type="ARBA" id="ARBA00022786"/>
    </source>
</evidence>
<evidence type="ECO:0000259" key="13">
    <source>
        <dbReference type="PROSITE" id="PS51873"/>
    </source>
</evidence>
<feature type="coiled-coil region" evidence="11">
    <location>
        <begin position="38"/>
        <end position="65"/>
    </location>
</feature>
<protein>
    <recommendedName>
        <fullName evidence="3">RBR-type E3 ubiquitin transferase</fullName>
        <ecNumber evidence="3">2.3.2.31</ecNumber>
    </recommendedName>
</protein>
<dbReference type="Gene3D" id="3.30.40.10">
    <property type="entry name" value="Zinc/RING finger domain, C3HC4 (zinc finger)"/>
    <property type="match status" value="1"/>
</dbReference>
<sequence length="385" mass="42988">MAGAVTSTLLRPYLHILSYLGARVLDMESQNGYLTADNERLSGEVSRLEDEVAELKAQARRAKAQSQTQIYVQDKSYRNVSRTLDVVRDSQSQKGKGREVYVPHTSTNEVDSKQFIPPRRQIEGSHASSSRHAGSAFYDPMYDRDFALAAALQAEQMPSQDGAFAASMQREFDGEDARLKAQMTTLKHTAPGIFECGICLEEFNVDVVARIDICGHQFCRTCILGHTAAKIDERRYPIVCPVCMADKGLKKQGDKQYEVFVEMQLAAFSVILHCRKCKNTVFVDKSEHAATEILKIEFGGPKHSCDGSSELKHLMQQRGWKYCPGCKTPAEKIDGCNHMTCMSPGCNTHFCYVCGEAITQSALRSEIKSALSAHYRRCRLFEDVA</sequence>
<evidence type="ECO:0000256" key="4">
    <source>
        <dbReference type="ARBA" id="ARBA00022679"/>
    </source>
</evidence>
<dbReference type="InterPro" id="IPR031127">
    <property type="entry name" value="E3_UB_ligase_RBR"/>
</dbReference>
<dbReference type="Pfam" id="PF13639">
    <property type="entry name" value="zf-RING_2"/>
    <property type="match status" value="1"/>
</dbReference>
<dbReference type="InterPro" id="IPR044066">
    <property type="entry name" value="TRIAD_supradom"/>
</dbReference>
<comment type="caution">
    <text evidence="14">The sequence shown here is derived from an EMBL/GenBank/DDBJ whole genome shotgun (WGS) entry which is preliminary data.</text>
</comment>